<organism evidence="2 3">
    <name type="scientific">Phaeodactylibacter luteus</name>
    <dbReference type="NCBI Taxonomy" id="1564516"/>
    <lineage>
        <taxon>Bacteria</taxon>
        <taxon>Pseudomonadati</taxon>
        <taxon>Bacteroidota</taxon>
        <taxon>Saprospiria</taxon>
        <taxon>Saprospirales</taxon>
        <taxon>Haliscomenobacteraceae</taxon>
        <taxon>Phaeodactylibacter</taxon>
    </lineage>
</organism>
<dbReference type="AlphaFoldDB" id="A0A5C6RPA1"/>
<dbReference type="RefSeq" id="WP_147166980.1">
    <property type="nucleotide sequence ID" value="NZ_VOOR01000013.1"/>
</dbReference>
<name>A0A5C6RPA1_9BACT</name>
<evidence type="ECO:0000313" key="2">
    <source>
        <dbReference type="EMBL" id="TXB63804.1"/>
    </source>
</evidence>
<dbReference type="OrthoDB" id="7851643at2"/>
<dbReference type="SUPFAM" id="SSF53448">
    <property type="entry name" value="Nucleotide-diphospho-sugar transferases"/>
    <property type="match status" value="1"/>
</dbReference>
<dbReference type="Gene3D" id="3.90.550.10">
    <property type="entry name" value="Spore Coat Polysaccharide Biosynthesis Protein SpsA, Chain A"/>
    <property type="match status" value="1"/>
</dbReference>
<keyword evidence="3" id="KW-1185">Reference proteome</keyword>
<feature type="domain" description="Streptomycin biosynthesis protein StrF" evidence="1">
    <location>
        <begin position="4"/>
        <end position="190"/>
    </location>
</feature>
<dbReference type="Proteomes" id="UP000321580">
    <property type="component" value="Unassembled WGS sequence"/>
</dbReference>
<dbReference type="EMBL" id="VOOR01000013">
    <property type="protein sequence ID" value="TXB63804.1"/>
    <property type="molecule type" value="Genomic_DNA"/>
</dbReference>
<comment type="caution">
    <text evidence="2">The sequence shown here is derived from an EMBL/GenBank/DDBJ whole genome shotgun (WGS) entry which is preliminary data.</text>
</comment>
<dbReference type="InterPro" id="IPR029044">
    <property type="entry name" value="Nucleotide-diphossugar_trans"/>
</dbReference>
<dbReference type="InterPro" id="IPR059123">
    <property type="entry name" value="StrF_dom"/>
</dbReference>
<proteinExistence type="predicted"/>
<dbReference type="Pfam" id="PF13712">
    <property type="entry name" value="Glyco_tranf_2_5"/>
    <property type="match status" value="1"/>
</dbReference>
<sequence length="290" mass="33781">MLSIIICSINSNLLERLKQNIADTINCSYEIVIIDNTSNKYSISQAYNLGARKAKFSHLLFLHEDVAFHTKDWGEALKVLLDKTEIGLVGVSGAVCKSRYPSTWSMIPTEFYRINAVQRWKDGKTTQHIQKEAEHRNFSEVSVVDGVFLAMRKDVWHDFPFNEQDLKGFHFYDMESSLLIGRRYTVVVTHDILLEHFSEGSINKKWIDESLKWHKRHKNSLPIVKKGLSKAEIKRVNHYVLTSFCFVLVKNREFKTVIQYWLKALSLKPFEKSNLDVLKYYLRSCLSVNK</sequence>
<gene>
    <name evidence="2" type="ORF">FRY97_08285</name>
</gene>
<evidence type="ECO:0000259" key="1">
    <source>
        <dbReference type="Pfam" id="PF13712"/>
    </source>
</evidence>
<accession>A0A5C6RPA1</accession>
<reference evidence="2 3" key="1">
    <citation type="submission" date="2019-08" db="EMBL/GenBank/DDBJ databases">
        <title>Genome of Phaeodactylibacter luteus.</title>
        <authorList>
            <person name="Bowman J.P."/>
        </authorList>
    </citation>
    <scope>NUCLEOTIDE SEQUENCE [LARGE SCALE GENOMIC DNA]</scope>
    <source>
        <strain evidence="2 3">KCTC 42180</strain>
    </source>
</reference>
<evidence type="ECO:0000313" key="3">
    <source>
        <dbReference type="Proteomes" id="UP000321580"/>
    </source>
</evidence>
<protein>
    <recommendedName>
        <fullName evidence="1">Streptomycin biosynthesis protein StrF domain-containing protein</fullName>
    </recommendedName>
</protein>